<comment type="caution">
    <text evidence="1">The sequence shown here is derived from an EMBL/GenBank/DDBJ whole genome shotgun (WGS) entry which is preliminary data.</text>
</comment>
<reference evidence="1 2" key="1">
    <citation type="submission" date="2019-01" db="EMBL/GenBank/DDBJ databases">
        <title>Bacillus sp. M5HDSG1-1, whole genome shotgun sequence.</title>
        <authorList>
            <person name="Tuo L."/>
        </authorList>
    </citation>
    <scope>NUCLEOTIDE SEQUENCE [LARGE SCALE GENOMIC DNA]</scope>
    <source>
        <strain evidence="1 2">M5HDSG1-1</strain>
    </source>
</reference>
<evidence type="ECO:0000313" key="1">
    <source>
        <dbReference type="EMBL" id="RVT61630.1"/>
    </source>
</evidence>
<dbReference type="AlphaFoldDB" id="A0A437KAA2"/>
<organism evidence="1 2">
    <name type="scientific">Niallia taxi</name>
    <dbReference type="NCBI Taxonomy" id="2499688"/>
    <lineage>
        <taxon>Bacteria</taxon>
        <taxon>Bacillati</taxon>
        <taxon>Bacillota</taxon>
        <taxon>Bacilli</taxon>
        <taxon>Bacillales</taxon>
        <taxon>Bacillaceae</taxon>
        <taxon>Niallia</taxon>
    </lineage>
</organism>
<keyword evidence="2" id="KW-1185">Reference proteome</keyword>
<dbReference type="EMBL" id="RZTZ01000005">
    <property type="protein sequence ID" value="RVT61630.1"/>
    <property type="molecule type" value="Genomic_DNA"/>
</dbReference>
<proteinExistence type="predicted"/>
<dbReference type="Proteomes" id="UP000288024">
    <property type="component" value="Unassembled WGS sequence"/>
</dbReference>
<evidence type="ECO:0000313" key="2">
    <source>
        <dbReference type="Proteomes" id="UP000288024"/>
    </source>
</evidence>
<protein>
    <submittedName>
        <fullName evidence="1">Uncharacterized protein</fullName>
    </submittedName>
</protein>
<sequence>MCRGYYHVGAEIHGSWQGENVQVISNTEGISIKENGITDQFEWGNIVQFGTLAVVLTKDDQAVWTIALAENFKRNSNASLPMEGDIVLYKAEMAENQPITLKIEK</sequence>
<accession>A0A437KAA2</accession>
<gene>
    <name evidence="1" type="ORF">EM808_15420</name>
</gene>
<dbReference type="RefSeq" id="WP_127739087.1">
    <property type="nucleotide sequence ID" value="NZ_RZTZ01000005.1"/>
</dbReference>
<name>A0A437KAA2_9BACI</name>